<dbReference type="RefSeq" id="WP_026757610.1">
    <property type="nucleotide sequence ID" value="NZ_VENJ01000007.1"/>
</dbReference>
<feature type="chain" id="PRO_5028872212" description="Ferrochelatase" evidence="2">
    <location>
        <begin position="22"/>
        <end position="64"/>
    </location>
</feature>
<keyword evidence="1" id="KW-1133">Transmembrane helix</keyword>
<feature type="signal peptide" evidence="2">
    <location>
        <begin position="1"/>
        <end position="21"/>
    </location>
</feature>
<feature type="transmembrane region" description="Helical" evidence="1">
    <location>
        <begin position="45"/>
        <end position="63"/>
    </location>
</feature>
<dbReference type="AlphaFoldDB" id="A0A7C9HAN3"/>
<evidence type="ECO:0000256" key="1">
    <source>
        <dbReference type="SAM" id="Phobius"/>
    </source>
</evidence>
<dbReference type="EMBL" id="VENJ01000007">
    <property type="protein sequence ID" value="MTJ04431.1"/>
    <property type="molecule type" value="Genomic_DNA"/>
</dbReference>
<proteinExistence type="predicted"/>
<accession>A0A7C9HAN3</accession>
<keyword evidence="1" id="KW-0472">Membrane</keyword>
<evidence type="ECO:0000256" key="2">
    <source>
        <dbReference type="SAM" id="SignalP"/>
    </source>
</evidence>
<evidence type="ECO:0008006" key="5">
    <source>
        <dbReference type="Google" id="ProtNLM"/>
    </source>
</evidence>
<dbReference type="Proteomes" id="UP000483078">
    <property type="component" value="Unassembled WGS sequence"/>
</dbReference>
<evidence type="ECO:0000313" key="4">
    <source>
        <dbReference type="Proteomes" id="UP000483078"/>
    </source>
</evidence>
<comment type="caution">
    <text evidence="3">The sequence shown here is derived from an EMBL/GenBank/DDBJ whole genome shotgun (WGS) entry which is preliminary data.</text>
</comment>
<name>A0A7C9HAN3_9RHOB</name>
<gene>
    <name evidence="3" type="ORF">FH759_07030</name>
</gene>
<sequence>MKKLALAAALSAACLAPAANAGGYSEPAVMAPVMVEEEAATSSASDAVLVFGTLLIGIVAVLAQ</sequence>
<organism evidence="3 4">
    <name type="scientific">Sediminimonas qiaohouensis</name>
    <dbReference type="NCBI Taxonomy" id="552061"/>
    <lineage>
        <taxon>Bacteria</taxon>
        <taxon>Pseudomonadati</taxon>
        <taxon>Pseudomonadota</taxon>
        <taxon>Alphaproteobacteria</taxon>
        <taxon>Rhodobacterales</taxon>
        <taxon>Roseobacteraceae</taxon>
        <taxon>Sediminimonas</taxon>
    </lineage>
</organism>
<keyword evidence="1" id="KW-0812">Transmembrane</keyword>
<evidence type="ECO:0000313" key="3">
    <source>
        <dbReference type="EMBL" id="MTJ04431.1"/>
    </source>
</evidence>
<protein>
    <recommendedName>
        <fullName evidence="5">Ferrochelatase</fullName>
    </recommendedName>
</protein>
<keyword evidence="2" id="KW-0732">Signal</keyword>
<reference evidence="3 4" key="1">
    <citation type="submission" date="2019-06" db="EMBL/GenBank/DDBJ databases">
        <title>Enrichment of Autotrophic Halophilic Microorganisms from Red Sea Brine Pool Using Microbial Electrosynthesis System.</title>
        <authorList>
            <person name="Alqahtani M.F."/>
            <person name="Bajracharya S."/>
            <person name="Katuri K.P."/>
            <person name="Ali M."/>
            <person name="Saikaly P.E."/>
        </authorList>
    </citation>
    <scope>NUCLEOTIDE SEQUENCE [LARGE SCALE GENOMIC DNA]</scope>
    <source>
        <strain evidence="3">MES6</strain>
    </source>
</reference>